<dbReference type="InterPro" id="IPR040775">
    <property type="entry name" value="Tail_spike_N"/>
</dbReference>
<reference evidence="3" key="1">
    <citation type="submission" date="2016-03" db="EMBL/GenBank/DDBJ databases">
        <title>WGS of SAMN04393274.</title>
        <authorList>
            <person name="Adams M."/>
            <person name="Sutton G."/>
            <person name="Nelson K."/>
            <person name="Thaden J."/>
            <person name="Fowler V."/>
            <person name="Mccorrison J."/>
            <person name="Sanka R."/>
            <person name="Brinkac L."/>
            <person name="Nierman W."/>
        </authorList>
    </citation>
    <scope>NUCLEOTIDE SEQUENCE [LARGE SCALE GENOMIC DNA]</scope>
    <source>
        <strain evidence="3">GN06232</strain>
    </source>
</reference>
<dbReference type="Pfam" id="PF18668">
    <property type="entry name" value="Tail_spike_N"/>
    <property type="match status" value="1"/>
</dbReference>
<gene>
    <name evidence="2" type="ORF">A3466_07650</name>
</gene>
<comment type="caution">
    <text evidence="2">The sequence shown here is derived from an EMBL/GenBank/DDBJ whole genome shotgun (WGS) entry which is preliminary data.</text>
</comment>
<evidence type="ECO:0000313" key="2">
    <source>
        <dbReference type="EMBL" id="KZR30366.1"/>
    </source>
</evidence>
<organism evidence="2 3">
    <name type="scientific">Enterobacter genomosp. S</name>
    <dbReference type="NCBI Taxonomy" id="2364151"/>
    <lineage>
        <taxon>Bacteria</taxon>
        <taxon>Pseudomonadati</taxon>
        <taxon>Pseudomonadota</taxon>
        <taxon>Gammaproteobacteria</taxon>
        <taxon>Enterobacterales</taxon>
        <taxon>Enterobacteriaceae</taxon>
        <taxon>Enterobacter</taxon>
        <taxon>Enterobacter cloacae complex</taxon>
        <taxon>Enterobacter cloacae complex clade S</taxon>
    </lineage>
</organism>
<feature type="domain" description="Tail spike TSP1/Gp66 N-terminal" evidence="1">
    <location>
        <begin position="66"/>
        <end position="135"/>
    </location>
</feature>
<dbReference type="EMBL" id="LVVA01000021">
    <property type="protein sequence ID" value="KZR30366.1"/>
    <property type="molecule type" value="Genomic_DNA"/>
</dbReference>
<proteinExistence type="predicted"/>
<dbReference type="Proteomes" id="UP000076880">
    <property type="component" value="Unassembled WGS sequence"/>
</dbReference>
<protein>
    <recommendedName>
        <fullName evidence="1">Tail spike TSP1/Gp66 N-terminal domain-containing protein</fullName>
    </recommendedName>
</protein>
<name>A0ABR5YJX3_9ENTR</name>
<keyword evidence="3" id="KW-1185">Reference proteome</keyword>
<evidence type="ECO:0000313" key="3">
    <source>
        <dbReference type="Proteomes" id="UP000076880"/>
    </source>
</evidence>
<evidence type="ECO:0000259" key="1">
    <source>
        <dbReference type="Pfam" id="PF18668"/>
    </source>
</evidence>
<accession>A0ABR5YJX3</accession>
<sequence length="697" mass="74329">MAEQKVKLTDLPAATDTIDTAQLLINQNSTDQKLPVTHFLRAKNNLSELADIGQARANLDVPSVDEVNDKLTGFIDGSNTFAAGASLSSRSDFIWDEDSKSWYFWRGTLPKEVPAASSPASTGGISDVSWGVVSDSLLRAELSDVDGFRLLGECPDIATLKATEPKNIGQLIRIENYYSDKFGGGGLFRSVNPGTLADDGGLYIKTTGGAVWRRCVKNKQVSTEEYGCWDGNTGSDNSARLLKACASGLDVKMMGENYNVVTIPSSRFNLTGQMKASTADFSTAYGRTLLTLTGANVTYDIDIDMQNFGAGGFLNLGSDTVGRIKVSNIYGANRTTYGLQNAVSDGGIRNNMSVIVRNIKKGDSGVDPQPAAFTAYGSKGYYPYVDIYDSQGGIIGNSTDEAVFGEIISRYVHDNGFYALENSRQTIGTMVCDNVLGEPFVNAGGICTVGTMKLKECQGFGITYSYSGRLRIDHLVLEQTLVSSAMPLLRSRPDNVNSVVSIGKIEGTFVLGFVTASISNSMFAITQGITDLSIGDMNVTLNYVTGSYLGLADFTACSRIVLGNWNINFVDQTGTLTSSNIAYFALPTSTQAAGSKIGMQRYVTSSATVRMTNLSNSTIEVASGQAVQVNVSGSPLITSAINTPSRVFRVTALPTAGKWTSGDILILISPGTTIKYGWSCSQSGDFAGTPPTFQVIA</sequence>
<dbReference type="Gene3D" id="2.10.10.80">
    <property type="match status" value="1"/>
</dbReference>
<dbReference type="RefSeq" id="WP_063451569.1">
    <property type="nucleotide sequence ID" value="NZ_LVVA01000021.1"/>
</dbReference>